<protein>
    <submittedName>
        <fullName evidence="2">Uncharacterized protein</fullName>
    </submittedName>
</protein>
<accession>F4YXT0</accession>
<dbReference type="KEGG" id="vg:10511806"/>
<keyword evidence="3" id="KW-1185">Reference proteome</keyword>
<dbReference type="RefSeq" id="YP_004421837.1">
    <property type="nucleotide sequence ID" value="NC_015466.1"/>
</dbReference>
<dbReference type="GeneID" id="10511806"/>
<name>F4YXT0_9CAUD</name>
<dbReference type="Proteomes" id="UP000008742">
    <property type="component" value="Segment"/>
</dbReference>
<dbReference type="OrthoDB" id="33518at10239"/>
<organism evidence="2 3">
    <name type="scientific">Roseobacter phage RDJL Phi 1</name>
    <dbReference type="NCBI Taxonomy" id="562742"/>
    <lineage>
        <taxon>Viruses</taxon>
        <taxon>Duplodnaviria</taxon>
        <taxon>Heunggongvirae</taxon>
        <taxon>Uroviricota</taxon>
        <taxon>Caudoviricetes</taxon>
        <taxon>Xiamenvirus</taxon>
        <taxon>Xiamenvirus RDJL1</taxon>
    </lineage>
</organism>
<evidence type="ECO:0000313" key="3">
    <source>
        <dbReference type="Proteomes" id="UP000008742"/>
    </source>
</evidence>
<proteinExistence type="predicted"/>
<dbReference type="EMBL" id="HM151342">
    <property type="protein sequence ID" value="ADK73470.1"/>
    <property type="molecule type" value="Genomic_DNA"/>
</dbReference>
<feature type="region of interest" description="Disordered" evidence="1">
    <location>
        <begin position="33"/>
        <end position="54"/>
    </location>
</feature>
<reference evidence="2 3" key="1">
    <citation type="journal article" date="2009" name="Appl. Environ. Microbiol.">
        <title>Roseophage RDJL Phi1, infecting the aerobic anoxygenic phototrophic bacterium Roseobacter denitrificans OCh114.</title>
        <authorList>
            <person name="Zhang Y."/>
            <person name="Jiao N."/>
        </authorList>
    </citation>
    <scope>NUCLEOTIDE SEQUENCE [LARGE SCALE GENOMIC DNA]</scope>
</reference>
<evidence type="ECO:0000256" key="1">
    <source>
        <dbReference type="SAM" id="MobiDB-lite"/>
    </source>
</evidence>
<evidence type="ECO:0000313" key="2">
    <source>
        <dbReference type="EMBL" id="ADK73470.1"/>
    </source>
</evidence>
<feature type="compositionally biased region" description="Low complexity" evidence="1">
    <location>
        <begin position="35"/>
        <end position="49"/>
    </location>
</feature>
<gene>
    <name evidence="2" type="ORF">RDJLphi1_gp69</name>
</gene>
<reference evidence="2 3" key="2">
    <citation type="journal article" date="2011" name="Virol. J.">
        <title>Complete genome sequence of a marine roseophage provides evidence into the evolution of gene transfer agents in alphaproteobacteria.</title>
        <authorList>
            <person name="Huang S."/>
            <person name="Zhang Y."/>
            <person name="Chen F."/>
            <person name="Jiao N."/>
        </authorList>
    </citation>
    <scope>NUCLEOTIDE SEQUENCE [LARGE SCALE GENOMIC DNA]</scope>
</reference>
<sequence length="124" mass="12970">MGNKLFGVDIAKVVNDSIKSAGGVLDGTLTKATSGTRTPGNLTGGTNPTDATYPFKGFTETAGERRPGSTTASSISTVSILGDSCAVEPEVNDEVTIDGTDWTLLELVERDPAKALYVFKAEER</sequence>